<dbReference type="InterPro" id="IPR000182">
    <property type="entry name" value="GNAT_dom"/>
</dbReference>
<gene>
    <name evidence="4" type="ORF">HZZ05_02070</name>
</gene>
<dbReference type="AlphaFoldDB" id="A0A853EGM8"/>
<feature type="region of interest" description="Disordered" evidence="2">
    <location>
        <begin position="1"/>
        <end position="51"/>
    </location>
</feature>
<evidence type="ECO:0000313" key="4">
    <source>
        <dbReference type="EMBL" id="NYS68324.1"/>
    </source>
</evidence>
<dbReference type="Gene3D" id="3.40.630.30">
    <property type="match status" value="1"/>
</dbReference>
<dbReference type="PANTHER" id="PTHR13947:SF37">
    <property type="entry name" value="LD18367P"/>
    <property type="match status" value="1"/>
</dbReference>
<dbReference type="SUPFAM" id="SSF55729">
    <property type="entry name" value="Acyl-CoA N-acyltransferases (Nat)"/>
    <property type="match status" value="1"/>
</dbReference>
<proteinExistence type="predicted"/>
<dbReference type="CDD" id="cd04301">
    <property type="entry name" value="NAT_SF"/>
    <property type="match status" value="1"/>
</dbReference>
<evidence type="ECO:0000256" key="1">
    <source>
        <dbReference type="ARBA" id="ARBA00022679"/>
    </source>
</evidence>
<evidence type="ECO:0000259" key="3">
    <source>
        <dbReference type="PROSITE" id="PS51186"/>
    </source>
</evidence>
<dbReference type="PROSITE" id="PS51186">
    <property type="entry name" value="GNAT"/>
    <property type="match status" value="1"/>
</dbReference>
<dbReference type="InterPro" id="IPR016181">
    <property type="entry name" value="Acyl_CoA_acyltransferase"/>
</dbReference>
<feature type="region of interest" description="Disordered" evidence="2">
    <location>
        <begin position="139"/>
        <end position="163"/>
    </location>
</feature>
<evidence type="ECO:0000313" key="5">
    <source>
        <dbReference type="Proteomes" id="UP000572528"/>
    </source>
</evidence>
<dbReference type="GO" id="GO:0008080">
    <property type="term" value="F:N-acetyltransferase activity"/>
    <property type="evidence" value="ECO:0007669"/>
    <property type="project" value="InterPro"/>
</dbReference>
<feature type="compositionally biased region" description="Low complexity" evidence="2">
    <location>
        <begin position="146"/>
        <end position="160"/>
    </location>
</feature>
<dbReference type="EMBL" id="JACBXV010000013">
    <property type="protein sequence ID" value="NYS68324.1"/>
    <property type="molecule type" value="Genomic_DNA"/>
</dbReference>
<dbReference type="Pfam" id="PF00583">
    <property type="entry name" value="Acetyltransf_1"/>
    <property type="match status" value="1"/>
</dbReference>
<feature type="domain" description="N-acetyltransferase" evidence="3">
    <location>
        <begin position="51"/>
        <end position="248"/>
    </location>
</feature>
<name>A0A853EGM8_9ACTO</name>
<organism evidence="4 5">
    <name type="scientific">Actinomyces bowdenii</name>
    <dbReference type="NCBI Taxonomy" id="131109"/>
    <lineage>
        <taxon>Bacteria</taxon>
        <taxon>Bacillati</taxon>
        <taxon>Actinomycetota</taxon>
        <taxon>Actinomycetes</taxon>
        <taxon>Actinomycetales</taxon>
        <taxon>Actinomycetaceae</taxon>
        <taxon>Actinomyces</taxon>
    </lineage>
</organism>
<keyword evidence="1 4" id="KW-0808">Transferase</keyword>
<accession>A0A853EGM8</accession>
<evidence type="ECO:0000256" key="2">
    <source>
        <dbReference type="SAM" id="MobiDB-lite"/>
    </source>
</evidence>
<dbReference type="Proteomes" id="UP000572528">
    <property type="component" value="Unassembled WGS sequence"/>
</dbReference>
<dbReference type="PANTHER" id="PTHR13947">
    <property type="entry name" value="GNAT FAMILY N-ACETYLTRANSFERASE"/>
    <property type="match status" value="1"/>
</dbReference>
<dbReference type="RefSeq" id="WP_179899666.1">
    <property type="nucleotide sequence ID" value="NZ_JACBXV010000013.1"/>
</dbReference>
<reference evidence="4 5" key="1">
    <citation type="submission" date="2020-07" db="EMBL/GenBank/DDBJ databases">
        <title>MOT database genomes.</title>
        <authorList>
            <person name="Joseph S."/>
            <person name="Aduse-Opoku J."/>
            <person name="Hashim A."/>
            <person name="Wade W."/>
            <person name="Curtis M."/>
        </authorList>
    </citation>
    <scope>NUCLEOTIDE SEQUENCE [LARGE SCALE GENOMIC DNA]</scope>
    <source>
        <strain evidence="4 5">WMus004</strain>
    </source>
</reference>
<sequence length="250" mass="25479">MTSTPDPQERPSVFDADPIAGLDARTGGLESHSHGHGAHQHDGPGQGRAGGFVRPARAEDLLRIGAIHAVTMRASLEAAHDSAHGSPLTEGVRAMISAPVIAEGWREAVSSPPSPRHRVLVATQDGEVVGLLGMAPAHVADDDGSRTAASTAAAGEDSAGPADAQQVTAAEITALGVAPEHQLHGHGSRLLAAAVDLARQDGASALVAWSVRGDESLTRLLQAVGMAPTGAHRRLPVGQGVTEDCWAASL</sequence>
<protein>
    <submittedName>
        <fullName evidence="4">GNAT family N-acetyltransferase</fullName>
    </submittedName>
</protein>
<dbReference type="InterPro" id="IPR050769">
    <property type="entry name" value="NAT_camello-type"/>
</dbReference>
<comment type="caution">
    <text evidence="4">The sequence shown here is derived from an EMBL/GenBank/DDBJ whole genome shotgun (WGS) entry which is preliminary data.</text>
</comment>